<comment type="caution">
    <text evidence="2">The sequence shown here is derived from an EMBL/GenBank/DDBJ whole genome shotgun (WGS) entry which is preliminary data.</text>
</comment>
<evidence type="ECO:0000259" key="1">
    <source>
        <dbReference type="Pfam" id="PF19289"/>
    </source>
</evidence>
<organism evidence="2 3">
    <name type="scientific">Paraburkholderia bannensis</name>
    <dbReference type="NCBI Taxonomy" id="765414"/>
    <lineage>
        <taxon>Bacteria</taxon>
        <taxon>Pseudomonadati</taxon>
        <taxon>Pseudomonadota</taxon>
        <taxon>Betaproteobacteria</taxon>
        <taxon>Burkholderiales</taxon>
        <taxon>Burkholderiaceae</taxon>
        <taxon>Paraburkholderia</taxon>
    </lineage>
</organism>
<proteinExistence type="predicted"/>
<dbReference type="PANTHER" id="PTHR43666:SF1">
    <property type="entry name" value="CONSERVED PROTEIN"/>
    <property type="match status" value="1"/>
</dbReference>
<name>A0A7W9U1A1_9BURK</name>
<keyword evidence="3" id="KW-1185">Reference proteome</keyword>
<gene>
    <name evidence="2" type="ORF">F4827_003934</name>
</gene>
<feature type="domain" description="Metalloprotease TldD/E C-terminal" evidence="1">
    <location>
        <begin position="231"/>
        <end position="451"/>
    </location>
</feature>
<dbReference type="InterPro" id="IPR045569">
    <property type="entry name" value="Metalloprtase-TldD/E_C"/>
</dbReference>
<dbReference type="RefSeq" id="WP_409258816.1">
    <property type="nucleotide sequence ID" value="NZ_JACHBW010000011.1"/>
</dbReference>
<dbReference type="EMBL" id="JACHBW010000011">
    <property type="protein sequence ID" value="MBB6104075.1"/>
    <property type="molecule type" value="Genomic_DNA"/>
</dbReference>
<evidence type="ECO:0000313" key="3">
    <source>
        <dbReference type="Proteomes" id="UP000571554"/>
    </source>
</evidence>
<dbReference type="Pfam" id="PF19289">
    <property type="entry name" value="PmbA_TldD_3rd"/>
    <property type="match status" value="1"/>
</dbReference>
<dbReference type="GO" id="GO:0006508">
    <property type="term" value="P:proteolysis"/>
    <property type="evidence" value="ECO:0007669"/>
    <property type="project" value="UniProtKB-KW"/>
</dbReference>
<sequence>MMAELLSTRGIEAIDWHAHFTMLAEAIERLCRPGETVLSAFAGEQSDFIRFNAGKVRQSGQVEQGRLTLRLVHGARQAYFTFDLGGDAHADVSDVSDALASLRESLLDAPDDPHLLFDTSTWTRSTRRDGRLPDPQALVELVAQAAKGLDFVGFYAGGTLARGFASTTGSRGWYEVENFNFSWSLYQPNGRAIKTSYAGDAWDDAVFVDKVRTAAQRLPVLLRAPRVLTPGGYRAWLAPAALSELVEAASWNGFSARAQASSTSPLYKLNTDAAAFDARVSLVESLDLGIAPGFNDDGYLRASVPLIDAGRSVGRLVSARSAREYGLEPNGALPQEMPTSLSMAGGDLAQDDVLARIGTGLYIGNLWYVNFSDRMNCRLTGMTRFATFWVEDGEIVAPVDAMRFDDNLYGLLGERLEALGAQPELLLSDSTWGQRATGGLQLPGALVKSFELVL</sequence>
<dbReference type="InterPro" id="IPR036059">
    <property type="entry name" value="TldD/PmbA_sf"/>
</dbReference>
<protein>
    <submittedName>
        <fullName evidence="2">Putative Zn-dependent protease</fullName>
    </submittedName>
</protein>
<dbReference type="Proteomes" id="UP000571554">
    <property type="component" value="Unassembled WGS sequence"/>
</dbReference>
<keyword evidence="2" id="KW-0378">Hydrolase</keyword>
<reference evidence="2 3" key="1">
    <citation type="submission" date="2020-08" db="EMBL/GenBank/DDBJ databases">
        <title>Above-ground endophytic microbial communities from plants in different locations in the United States.</title>
        <authorList>
            <person name="Frank C."/>
        </authorList>
    </citation>
    <scope>NUCLEOTIDE SEQUENCE [LARGE SCALE GENOMIC DNA]</scope>
    <source>
        <strain evidence="2 3">WP4_2_2</strain>
    </source>
</reference>
<dbReference type="AlphaFoldDB" id="A0A7W9U1A1"/>
<dbReference type="SUPFAM" id="SSF111283">
    <property type="entry name" value="Putative modulator of DNA gyrase, PmbA/TldD"/>
    <property type="match status" value="1"/>
</dbReference>
<accession>A0A7W9U1A1</accession>
<dbReference type="PANTHER" id="PTHR43666">
    <property type="entry name" value="TLDD PROTEIN"/>
    <property type="match status" value="1"/>
</dbReference>
<keyword evidence="2" id="KW-0645">Protease</keyword>
<dbReference type="GO" id="GO:0008237">
    <property type="term" value="F:metallopeptidase activity"/>
    <property type="evidence" value="ECO:0007669"/>
    <property type="project" value="InterPro"/>
</dbReference>
<evidence type="ECO:0000313" key="2">
    <source>
        <dbReference type="EMBL" id="MBB6104075.1"/>
    </source>
</evidence>